<name>A0A5C4WTI7_9ACTN</name>
<feature type="chain" id="PRO_5038334647" evidence="1">
    <location>
        <begin position="26"/>
        <end position="235"/>
    </location>
</feature>
<keyword evidence="1" id="KW-0732">Signal</keyword>
<dbReference type="Proteomes" id="UP000312512">
    <property type="component" value="Unassembled WGS sequence"/>
</dbReference>
<feature type="signal peptide" evidence="1">
    <location>
        <begin position="1"/>
        <end position="25"/>
    </location>
</feature>
<dbReference type="OrthoDB" id="4456952at2"/>
<accession>A0A5C4WTI7</accession>
<dbReference type="PROSITE" id="PS51257">
    <property type="entry name" value="PROKAR_LIPOPROTEIN"/>
    <property type="match status" value="1"/>
</dbReference>
<comment type="caution">
    <text evidence="3">The sequence shown here is derived from an EMBL/GenBank/DDBJ whole genome shotgun (WGS) entry which is preliminary data.</text>
</comment>
<dbReference type="AlphaFoldDB" id="A0A5C4WTI7"/>
<gene>
    <name evidence="3" type="ORF">FH608_007260</name>
</gene>
<protein>
    <submittedName>
        <fullName evidence="3">DUF4097 family beta strand repeat protein</fullName>
    </submittedName>
</protein>
<reference evidence="3 4" key="1">
    <citation type="submission" date="2019-10" db="EMBL/GenBank/DDBJ databases">
        <title>Nonomuraea sp. nov., isolated from Phyllanthus amarus.</title>
        <authorList>
            <person name="Klykleung N."/>
            <person name="Tanasupawat S."/>
        </authorList>
    </citation>
    <scope>NUCLEOTIDE SEQUENCE [LARGE SCALE GENOMIC DNA]</scope>
    <source>
        <strain evidence="3 4">PA1-10</strain>
    </source>
</reference>
<dbReference type="RefSeq" id="WP_139629586.1">
    <property type="nucleotide sequence ID" value="NZ_VDLX02000002.1"/>
</dbReference>
<evidence type="ECO:0000313" key="4">
    <source>
        <dbReference type="Proteomes" id="UP000312512"/>
    </source>
</evidence>
<dbReference type="Pfam" id="PF13349">
    <property type="entry name" value="DUF4097"/>
    <property type="match status" value="1"/>
</dbReference>
<evidence type="ECO:0000313" key="3">
    <source>
        <dbReference type="EMBL" id="KAB8196525.1"/>
    </source>
</evidence>
<organism evidence="3 4">
    <name type="scientific">Nonomuraea phyllanthi</name>
    <dbReference type="NCBI Taxonomy" id="2219224"/>
    <lineage>
        <taxon>Bacteria</taxon>
        <taxon>Bacillati</taxon>
        <taxon>Actinomycetota</taxon>
        <taxon>Actinomycetes</taxon>
        <taxon>Streptosporangiales</taxon>
        <taxon>Streptosporangiaceae</taxon>
        <taxon>Nonomuraea</taxon>
    </lineage>
</organism>
<dbReference type="InterPro" id="IPR025164">
    <property type="entry name" value="Toastrack_DUF4097"/>
</dbReference>
<proteinExistence type="predicted"/>
<dbReference type="EMBL" id="VDLX02000002">
    <property type="protein sequence ID" value="KAB8196525.1"/>
    <property type="molecule type" value="Genomic_DNA"/>
</dbReference>
<evidence type="ECO:0000256" key="1">
    <source>
        <dbReference type="SAM" id="SignalP"/>
    </source>
</evidence>
<feature type="domain" description="DUF4097" evidence="2">
    <location>
        <begin position="121"/>
        <end position="232"/>
    </location>
</feature>
<keyword evidence="4" id="KW-1185">Reference proteome</keyword>
<sequence length="235" mass="24155">MGMTRAGMIAGGLALAAVLTGCGLAGPLDEQSTSYDVTDKVAALRVEQTDSGSIQVVESDRTGVRVTELLSWRKNKPETSHKVEGDTLALSYKCPGTWGPGSIARSCDVSYEIEVPKGLRVEVASDSGELTLKGLTGEVRARSDSGAIRAEGLTAGQVMMETDSGDIELAFGGAPDKVVTSSDSGSISIRVPEGPYNVVATTDSGGKAISVDTDASAARRIELSTDSGNVEVAAA</sequence>
<dbReference type="Gene3D" id="2.160.20.120">
    <property type="match status" value="1"/>
</dbReference>
<evidence type="ECO:0000259" key="2">
    <source>
        <dbReference type="Pfam" id="PF13349"/>
    </source>
</evidence>